<dbReference type="SUPFAM" id="SSF88946">
    <property type="entry name" value="Sigma2 domain of RNA polymerase sigma factors"/>
    <property type="match status" value="1"/>
</dbReference>
<keyword evidence="3" id="KW-0238">DNA-binding</keyword>
<evidence type="ECO:0000256" key="1">
    <source>
        <dbReference type="ARBA" id="ARBA00023015"/>
    </source>
</evidence>
<accession>A0A6J5P041</accession>
<reference evidence="6" key="1">
    <citation type="submission" date="2020-04" db="EMBL/GenBank/DDBJ databases">
        <authorList>
            <person name="Chiriac C."/>
            <person name="Salcher M."/>
            <person name="Ghai R."/>
            <person name="Kavagutti S V."/>
        </authorList>
    </citation>
    <scope>NUCLEOTIDE SEQUENCE</scope>
</reference>
<proteinExistence type="predicted"/>
<feature type="domain" description="RNA polymerase sigma-70 region 2" evidence="5">
    <location>
        <begin position="9"/>
        <end position="77"/>
    </location>
</feature>
<dbReference type="GO" id="GO:0003677">
    <property type="term" value="F:DNA binding"/>
    <property type="evidence" value="ECO:0007669"/>
    <property type="project" value="UniProtKB-KW"/>
</dbReference>
<dbReference type="Pfam" id="PF04542">
    <property type="entry name" value="Sigma70_r2"/>
    <property type="match status" value="1"/>
</dbReference>
<evidence type="ECO:0000256" key="2">
    <source>
        <dbReference type="ARBA" id="ARBA00023082"/>
    </source>
</evidence>
<evidence type="ECO:0000256" key="4">
    <source>
        <dbReference type="ARBA" id="ARBA00023163"/>
    </source>
</evidence>
<keyword evidence="4" id="KW-0804">Transcription</keyword>
<protein>
    <submittedName>
        <fullName evidence="6">RpoE DNA-directed RNA polymerase specialized sigma subunit, sigma24 homolog</fullName>
    </submittedName>
</protein>
<dbReference type="NCBIfam" id="TIGR02937">
    <property type="entry name" value="sigma70-ECF"/>
    <property type="match status" value="1"/>
</dbReference>
<name>A0A6J5P041_9CAUD</name>
<evidence type="ECO:0000313" key="6">
    <source>
        <dbReference type="EMBL" id="CAB4162728.1"/>
    </source>
</evidence>
<keyword evidence="1" id="KW-0805">Transcription regulation</keyword>
<sequence>MTAQEYSALYATMRESVIHLLRKRTGWNGELAEELSQQTWLKVWKHRERYRPDMGKAEDWIYQIARTTAISYYRREKIRREQNQDWQDIELTDDQSNRNTETSEANDRLTRLREVLPTELHPILDAWLSGGTDADIGQALSVPVGSVAYHKNRVREYASRMG</sequence>
<keyword evidence="6" id="KW-0240">DNA-directed RNA polymerase</keyword>
<dbReference type="PANTHER" id="PTHR43133:SF8">
    <property type="entry name" value="RNA POLYMERASE SIGMA FACTOR HI_1459-RELATED"/>
    <property type="match status" value="1"/>
</dbReference>
<evidence type="ECO:0000259" key="5">
    <source>
        <dbReference type="Pfam" id="PF04542"/>
    </source>
</evidence>
<gene>
    <name evidence="6" type="ORF">UFOVP785_98</name>
</gene>
<dbReference type="EMBL" id="LR796736">
    <property type="protein sequence ID" value="CAB4162728.1"/>
    <property type="molecule type" value="Genomic_DNA"/>
</dbReference>
<organism evidence="6">
    <name type="scientific">uncultured Caudovirales phage</name>
    <dbReference type="NCBI Taxonomy" id="2100421"/>
    <lineage>
        <taxon>Viruses</taxon>
        <taxon>Duplodnaviria</taxon>
        <taxon>Heunggongvirae</taxon>
        <taxon>Uroviricota</taxon>
        <taxon>Caudoviricetes</taxon>
        <taxon>Peduoviridae</taxon>
        <taxon>Maltschvirus</taxon>
        <taxon>Maltschvirus maltsch</taxon>
    </lineage>
</organism>
<dbReference type="InterPro" id="IPR007627">
    <property type="entry name" value="RNA_pol_sigma70_r2"/>
</dbReference>
<dbReference type="InterPro" id="IPR014284">
    <property type="entry name" value="RNA_pol_sigma-70_dom"/>
</dbReference>
<dbReference type="GO" id="GO:0006352">
    <property type="term" value="P:DNA-templated transcription initiation"/>
    <property type="evidence" value="ECO:0007669"/>
    <property type="project" value="InterPro"/>
</dbReference>
<dbReference type="GO" id="GO:0000428">
    <property type="term" value="C:DNA-directed RNA polymerase complex"/>
    <property type="evidence" value="ECO:0007669"/>
    <property type="project" value="UniProtKB-KW"/>
</dbReference>
<dbReference type="InterPro" id="IPR039425">
    <property type="entry name" value="RNA_pol_sigma-70-like"/>
</dbReference>
<dbReference type="Gene3D" id="1.10.1740.10">
    <property type="match status" value="1"/>
</dbReference>
<dbReference type="InterPro" id="IPR013325">
    <property type="entry name" value="RNA_pol_sigma_r2"/>
</dbReference>
<keyword evidence="2" id="KW-0731">Sigma factor</keyword>
<evidence type="ECO:0000256" key="3">
    <source>
        <dbReference type="ARBA" id="ARBA00023125"/>
    </source>
</evidence>
<dbReference type="GO" id="GO:0016987">
    <property type="term" value="F:sigma factor activity"/>
    <property type="evidence" value="ECO:0007669"/>
    <property type="project" value="UniProtKB-KW"/>
</dbReference>
<dbReference type="PANTHER" id="PTHR43133">
    <property type="entry name" value="RNA POLYMERASE ECF-TYPE SIGMA FACTO"/>
    <property type="match status" value="1"/>
</dbReference>